<dbReference type="PANTHER" id="PTHR10322">
    <property type="entry name" value="DNA POLYMERASE CATALYTIC SUBUNIT"/>
    <property type="match status" value="1"/>
</dbReference>
<dbReference type="Pfam" id="PF03104">
    <property type="entry name" value="DNA_pol_B_exo1"/>
    <property type="match status" value="1"/>
</dbReference>
<dbReference type="EC" id="2.7.7.7" evidence="3"/>
<comment type="function">
    <text evidence="1">Replicates the viral genome, host DNA polymerases cannot substitute for the viral enzyme in this process.</text>
</comment>
<organism evidence="13 14">
    <name type="scientific">Cnaphalocrocis medinalis granulovirus</name>
    <dbReference type="NCBI Taxonomy" id="1750712"/>
    <lineage>
        <taxon>Viruses</taxon>
        <taxon>Viruses incertae sedis</taxon>
        <taxon>Naldaviricetes</taxon>
        <taxon>Lefavirales</taxon>
        <taxon>Baculoviridae</taxon>
        <taxon>Betabaculovirus</taxon>
        <taxon>Betabaculovirus cnamedinalis</taxon>
    </lineage>
</organism>
<feature type="domain" description="DNA-directed DNA polymerase family B exonuclease" evidence="12">
    <location>
        <begin position="163"/>
        <end position="352"/>
    </location>
</feature>
<dbReference type="Gene3D" id="3.30.420.10">
    <property type="entry name" value="Ribonuclease H-like superfamily/Ribonuclease H"/>
    <property type="match status" value="1"/>
</dbReference>
<evidence type="ECO:0000256" key="2">
    <source>
        <dbReference type="ARBA" id="ARBA00005755"/>
    </source>
</evidence>
<dbReference type="GO" id="GO:0003677">
    <property type="term" value="F:DNA binding"/>
    <property type="evidence" value="ECO:0007669"/>
    <property type="project" value="UniProtKB-KW"/>
</dbReference>
<dbReference type="Gene3D" id="1.10.132.60">
    <property type="entry name" value="DNA polymerase family B, C-terminal domain"/>
    <property type="match status" value="1"/>
</dbReference>
<dbReference type="InterPro" id="IPR023211">
    <property type="entry name" value="DNA_pol_palm_dom_sf"/>
</dbReference>
<dbReference type="PANTHER" id="PTHR10322:SF23">
    <property type="entry name" value="DNA POLYMERASE DELTA CATALYTIC SUBUNIT"/>
    <property type="match status" value="1"/>
</dbReference>
<evidence type="ECO:0000256" key="7">
    <source>
        <dbReference type="ARBA" id="ARBA00023109"/>
    </source>
</evidence>
<dbReference type="RefSeq" id="YP_009230026.1">
    <property type="nucleotide sequence ID" value="NC_029304.2"/>
</dbReference>
<comment type="catalytic activity">
    <reaction evidence="9">
        <text>DNA(n) + a 2'-deoxyribonucleoside 5'-triphosphate = DNA(n+1) + diphosphate</text>
        <dbReference type="Rhea" id="RHEA:22508"/>
        <dbReference type="Rhea" id="RHEA-COMP:17339"/>
        <dbReference type="Rhea" id="RHEA-COMP:17340"/>
        <dbReference type="ChEBI" id="CHEBI:33019"/>
        <dbReference type="ChEBI" id="CHEBI:61560"/>
        <dbReference type="ChEBI" id="CHEBI:173112"/>
        <dbReference type="EC" id="2.7.7.7"/>
    </reaction>
</comment>
<dbReference type="GO" id="GO:0000166">
    <property type="term" value="F:nucleotide binding"/>
    <property type="evidence" value="ECO:0007669"/>
    <property type="project" value="InterPro"/>
</dbReference>
<dbReference type="InterPro" id="IPR006133">
    <property type="entry name" value="DNA-dir_DNA_pol_B_exonuc"/>
</dbReference>
<dbReference type="SUPFAM" id="SSF56672">
    <property type="entry name" value="DNA/RNA polymerases"/>
    <property type="match status" value="1"/>
</dbReference>
<evidence type="ECO:0000259" key="11">
    <source>
        <dbReference type="Pfam" id="PF00136"/>
    </source>
</evidence>
<feature type="region of interest" description="Disordered" evidence="10">
    <location>
        <begin position="489"/>
        <end position="513"/>
    </location>
</feature>
<dbReference type="GeneID" id="26855134"/>
<sequence>MTITFKTHFDYNDLLPKTLKSANCKYDAKEIFLITRMRYKNGFLYLFLTGYNDVQFCYKTKVDVHTYRECAFHSSSCQNNCRLYKNAVVTGLKSYQCSRINVYKVNRSHFNNTKDKYALDDFCYDEHRVMIEHGIHEGQYVSFAEGVRVNNFGIAVGPVHSIVFVDPSTLKQIIRPIIGCYDLETYTNITSMSTAERDPIISIGYVLKKQDDIQYYCFVNVNAEQYKLNDAVVDENTIDVIHVLPFKSERAMIQAFLDFVCRSNPDVLLDYNGDGFDLQYLMDRADKLNIDQKFIVRYNLEKANIEKKLSFNQFHKHFYRKYLVYFNHVDLYQYFLQSIYNSKLENLSLNTVSDYFLKQNKLDLKVKEMMDLYHKKEFTKIIVYNVRDCLLPIELFQKCQINETIFANCNKGFLTYDDYALNMTKKNTIVYFGSFLRNTDEHGSSDPYIYNTKDLNIISNRFGNISSSSSSFIHKPKRIKFSDCFEDMEEENDDDDDDEHNAGTNEPDGTLFDFTRLPNRRPVPINLIPKTAVPLCDTKACIKYTGGKVLSPKPGYYSTLFTLDFAQLYTSIMMKHTCCVSNIFLGQDKKVYLDNNPQAVCTKLLKSWASSRAMYKAEMKKYDKNSFQYNLNNANQEATKLLCNGFYGFFGIICKPLANFITAKGREKLTEAQNFLKGMSNDERILRKYNLSKCELNVVYGDTDSNFVNINILPHEYERMGGQNVMEQLIKEDILKPLNDTWGGDFKMELENIMNGTLIKGKKMYVCLKADGSLYKRGLNVKKDVPIFIRQAFDEVFLNILTLHSLDCVLQKLVETLKSKYDEFDVLSNVDKYSFSQTLNENKNGDDGKAPSLANILCMQLRNNGNTQFIPQSGDRIPYLLMDKQNNKVNNLAKPTQLLTTNDTINWSKHLRIITSYFNDLVGMLGDHSIFLYALDQICTHLQQNQNYNICHAVLKPMTLSRMKTIICKEQNVKKTNTLSNERTQSIIDNKEIKFKHTHEFHFLKTNNVHKILIDSFNPDCPMCNNRGESAVDKPNELLEIEFKTNCVKAKKINKDNNTTTTSKGTKRSVSGAAVAQQKSKIKFFN</sequence>
<dbReference type="Pfam" id="PF00136">
    <property type="entry name" value="DNA_pol_B"/>
    <property type="match status" value="1"/>
</dbReference>
<dbReference type="GO" id="GO:0003887">
    <property type="term" value="F:DNA-directed DNA polymerase activity"/>
    <property type="evidence" value="ECO:0007669"/>
    <property type="project" value="UniProtKB-KW"/>
</dbReference>
<reference evidence="13 14" key="1">
    <citation type="journal article" date="2015" name="Virol. Sin.">
        <title>Genome sequencing and analysis of a granulovirus isolated from the Asiatic rice leafroller, Cnaphalocrocis medinalis.</title>
        <authorList>
            <person name="Zhang S."/>
            <person name="Zhu Z."/>
            <person name="Sun S."/>
            <person name="Chen Q."/>
            <person name="Deng F."/>
            <person name="Yang K."/>
        </authorList>
    </citation>
    <scope>NUCLEOTIDE SEQUENCE [LARGE SCALE GENOMIC DNA]</scope>
    <source>
        <strain evidence="13 14">Enping</strain>
    </source>
</reference>
<dbReference type="EMBL" id="KU593505">
    <property type="protein sequence ID" value="AMF83858.1"/>
    <property type="molecule type" value="Genomic_DNA"/>
</dbReference>
<evidence type="ECO:0000313" key="14">
    <source>
        <dbReference type="Proteomes" id="UP000202719"/>
    </source>
</evidence>
<evidence type="ECO:0000313" key="13">
    <source>
        <dbReference type="EMBL" id="AMF83858.1"/>
    </source>
</evidence>
<dbReference type="SMART" id="SM00486">
    <property type="entry name" value="POLBc"/>
    <property type="match status" value="1"/>
</dbReference>
<evidence type="ECO:0000256" key="6">
    <source>
        <dbReference type="ARBA" id="ARBA00022932"/>
    </source>
</evidence>
<dbReference type="InterPro" id="IPR050240">
    <property type="entry name" value="DNA_pol_type-B"/>
</dbReference>
<feature type="compositionally biased region" description="Acidic residues" evidence="10">
    <location>
        <begin position="489"/>
        <end position="499"/>
    </location>
</feature>
<proteinExistence type="inferred from homology"/>
<dbReference type="InterPro" id="IPR006134">
    <property type="entry name" value="DNA-dir_DNA_pol_B_multi_dom"/>
</dbReference>
<dbReference type="PRINTS" id="PR00106">
    <property type="entry name" value="DNAPOLB"/>
</dbReference>
<gene>
    <name evidence="13" type="primary">DNApol</name>
</gene>
<keyword evidence="4" id="KW-0808">Transferase</keyword>
<dbReference type="InterPro" id="IPR042087">
    <property type="entry name" value="DNA_pol_B_thumb"/>
</dbReference>
<dbReference type="InterPro" id="IPR036397">
    <property type="entry name" value="RNaseH_sf"/>
</dbReference>
<keyword evidence="6" id="KW-0239">DNA-directed DNA polymerase</keyword>
<keyword evidence="7" id="KW-0235">DNA replication</keyword>
<dbReference type="KEGG" id="vg:26855134"/>
<keyword evidence="7" id="KW-1194">Viral DNA replication</keyword>
<evidence type="ECO:0000256" key="3">
    <source>
        <dbReference type="ARBA" id="ARBA00012417"/>
    </source>
</evidence>
<comment type="similarity">
    <text evidence="2">Belongs to the DNA polymerase type-B family.</text>
</comment>
<dbReference type="InterPro" id="IPR043502">
    <property type="entry name" value="DNA/RNA_pol_sf"/>
</dbReference>
<dbReference type="OrthoDB" id="165at10239"/>
<dbReference type="Proteomes" id="UP000202719">
    <property type="component" value="Segment"/>
</dbReference>
<evidence type="ECO:0000256" key="1">
    <source>
        <dbReference type="ARBA" id="ARBA00002701"/>
    </source>
</evidence>
<accession>A0A109WW99</accession>
<protein>
    <recommendedName>
        <fullName evidence="3">DNA-directed DNA polymerase</fullName>
        <ecNumber evidence="3">2.7.7.7</ecNumber>
    </recommendedName>
</protein>
<keyword evidence="5" id="KW-0548">Nucleotidyltransferase</keyword>
<feature type="domain" description="DNA-directed DNA polymerase family B multifunctional" evidence="11">
    <location>
        <begin position="543"/>
        <end position="913"/>
    </location>
</feature>
<evidence type="ECO:0000256" key="10">
    <source>
        <dbReference type="SAM" id="MobiDB-lite"/>
    </source>
</evidence>
<keyword evidence="14" id="KW-1185">Reference proteome</keyword>
<evidence type="ECO:0000256" key="8">
    <source>
        <dbReference type="ARBA" id="ARBA00023125"/>
    </source>
</evidence>
<dbReference type="Gene3D" id="1.10.287.690">
    <property type="entry name" value="Helix hairpin bin"/>
    <property type="match status" value="1"/>
</dbReference>
<evidence type="ECO:0000256" key="9">
    <source>
        <dbReference type="ARBA" id="ARBA00049244"/>
    </source>
</evidence>
<name>A0A109WW99_9BBAC</name>
<evidence type="ECO:0000256" key="4">
    <source>
        <dbReference type="ARBA" id="ARBA00022679"/>
    </source>
</evidence>
<evidence type="ECO:0000256" key="5">
    <source>
        <dbReference type="ARBA" id="ARBA00022695"/>
    </source>
</evidence>
<dbReference type="InterPro" id="IPR012337">
    <property type="entry name" value="RNaseH-like_sf"/>
</dbReference>
<dbReference type="GO" id="GO:0006261">
    <property type="term" value="P:DNA-templated DNA replication"/>
    <property type="evidence" value="ECO:0007669"/>
    <property type="project" value="TreeGrafter"/>
</dbReference>
<dbReference type="Gene3D" id="3.90.1600.10">
    <property type="entry name" value="Palm domain of DNA polymerase"/>
    <property type="match status" value="1"/>
</dbReference>
<keyword evidence="8" id="KW-0238">DNA-binding</keyword>
<dbReference type="GO" id="GO:0039693">
    <property type="term" value="P:viral DNA genome replication"/>
    <property type="evidence" value="ECO:0007669"/>
    <property type="project" value="UniProtKB-KW"/>
</dbReference>
<evidence type="ECO:0000259" key="12">
    <source>
        <dbReference type="Pfam" id="PF03104"/>
    </source>
</evidence>
<dbReference type="InterPro" id="IPR006172">
    <property type="entry name" value="DNA-dir_DNA_pol_B"/>
</dbReference>
<dbReference type="SUPFAM" id="SSF53098">
    <property type="entry name" value="Ribonuclease H-like"/>
    <property type="match status" value="1"/>
</dbReference>